<reference evidence="3 4" key="2">
    <citation type="submission" date="2018-02" db="EMBL/GenBank/DDBJ databases">
        <title>Whole genome sequencing analysis of Streptococcus pluranimalium isolated from cattle infected mastitis in China.</title>
        <authorList>
            <person name="Zhang J.-R."/>
            <person name="Hu G.-Z."/>
        </authorList>
    </citation>
    <scope>NUCLEOTIDE SEQUENCE [LARGE SCALE GENOMIC DNA]</scope>
    <source>
        <strain evidence="3 4">TH11417</strain>
    </source>
</reference>
<evidence type="ECO:0000313" key="3">
    <source>
        <dbReference type="EMBL" id="AUW96374.1"/>
    </source>
</evidence>
<evidence type="ECO:0000256" key="1">
    <source>
        <dbReference type="ARBA" id="ARBA00005662"/>
    </source>
</evidence>
<sequence>MKGLTLIRNCCLGFLGLSLLFAGFYDIHQSMTRSTPRKTTKLKQARIVANGDILIHDILYASALKADGSYDFEPYFTYVTDRISKADLAIGDFEGTISPDYPLAGYPLFNAPEEIAETLEKTGYDVIDLGHNHILDSGLSGAINTSQTFNDLGLDTIGFYKKDRNQEGFLIKEVNGIKIAILAYAYGYNGMEANLTNQEYEKHMADLDTKKIKKELERAEKEADVTIVMPQMGTEYDLEPSEDQVKLYHKMVSWGADVIFGGHPHVIQPSETLEIEGEKKLIIYSMGNFISNQRAEIMENKWPERGLLMDVTFEKSNNKTRIKTVKAHPTLVEAKPKGTFAPEGYELYDYRVMILEDFIAGGKYRQKIDKALQQKVDTAYKETKELVNLQW</sequence>
<name>A0A2L0D3V8_9STRE</name>
<protein>
    <submittedName>
        <fullName evidence="3">Metallophosphatase</fullName>
    </submittedName>
</protein>
<dbReference type="EMBL" id="CP025536">
    <property type="protein sequence ID" value="AUW96374.1"/>
    <property type="molecule type" value="Genomic_DNA"/>
</dbReference>
<dbReference type="InterPro" id="IPR019079">
    <property type="entry name" value="Capsule_synth_CapA"/>
</dbReference>
<dbReference type="GeneID" id="98393113"/>
<dbReference type="InterPro" id="IPR029052">
    <property type="entry name" value="Metallo-depent_PP-like"/>
</dbReference>
<dbReference type="KEGG" id="splr:C0J00_04230"/>
<dbReference type="InterPro" id="IPR052169">
    <property type="entry name" value="CW_Biosynth-Accessory"/>
</dbReference>
<organism evidence="3 4">
    <name type="scientific">Streptococcus pluranimalium</name>
    <dbReference type="NCBI Taxonomy" id="82348"/>
    <lineage>
        <taxon>Bacteria</taxon>
        <taxon>Bacillati</taxon>
        <taxon>Bacillota</taxon>
        <taxon>Bacilli</taxon>
        <taxon>Lactobacillales</taxon>
        <taxon>Streptococcaceae</taxon>
        <taxon>Streptococcus</taxon>
    </lineage>
</organism>
<dbReference type="PANTHER" id="PTHR33393">
    <property type="entry name" value="POLYGLUTAMINE SYNTHESIS ACCESSORY PROTEIN RV0574C-RELATED"/>
    <property type="match status" value="1"/>
</dbReference>
<dbReference type="Proteomes" id="UP000238956">
    <property type="component" value="Chromosome"/>
</dbReference>
<dbReference type="RefSeq" id="WP_104967704.1">
    <property type="nucleotide sequence ID" value="NZ_CP025536.1"/>
</dbReference>
<feature type="domain" description="Capsule synthesis protein CapA" evidence="2">
    <location>
        <begin position="46"/>
        <end position="293"/>
    </location>
</feature>
<dbReference type="PANTHER" id="PTHR33393:SF12">
    <property type="entry name" value="CAPSULE BIOSYNTHESIS PROTEIN CAPA"/>
    <property type="match status" value="1"/>
</dbReference>
<dbReference type="SMART" id="SM00854">
    <property type="entry name" value="PGA_cap"/>
    <property type="match status" value="1"/>
</dbReference>
<keyword evidence="4" id="KW-1185">Reference proteome</keyword>
<evidence type="ECO:0000313" key="4">
    <source>
        <dbReference type="Proteomes" id="UP000238956"/>
    </source>
</evidence>
<comment type="similarity">
    <text evidence="1">Belongs to the CapA family.</text>
</comment>
<dbReference type="SUPFAM" id="SSF56300">
    <property type="entry name" value="Metallo-dependent phosphatases"/>
    <property type="match status" value="1"/>
</dbReference>
<gene>
    <name evidence="3" type="ORF">C0J00_04230</name>
</gene>
<dbReference type="AlphaFoldDB" id="A0A2L0D3V8"/>
<reference evidence="3 4" key="1">
    <citation type="submission" date="2017-12" db="EMBL/GenBank/DDBJ databases">
        <authorList>
            <person name="Hurst M.R.H."/>
        </authorList>
    </citation>
    <scope>NUCLEOTIDE SEQUENCE [LARGE SCALE GENOMIC DNA]</scope>
    <source>
        <strain evidence="3 4">TH11417</strain>
    </source>
</reference>
<proteinExistence type="inferred from homology"/>
<evidence type="ECO:0000259" key="2">
    <source>
        <dbReference type="SMART" id="SM00854"/>
    </source>
</evidence>
<accession>A0A2L0D3V8</accession>
<dbReference type="Gene3D" id="3.60.21.10">
    <property type="match status" value="1"/>
</dbReference>
<dbReference type="OrthoDB" id="9810906at2"/>
<dbReference type="CDD" id="cd07381">
    <property type="entry name" value="MPP_CapA"/>
    <property type="match status" value="1"/>
</dbReference>
<dbReference type="Pfam" id="PF09587">
    <property type="entry name" value="PGA_cap"/>
    <property type="match status" value="1"/>
</dbReference>